<proteinExistence type="predicted"/>
<feature type="compositionally biased region" description="Polar residues" evidence="1">
    <location>
        <begin position="284"/>
        <end position="304"/>
    </location>
</feature>
<protein>
    <submittedName>
        <fullName evidence="2">Uncharacterized protein</fullName>
    </submittedName>
</protein>
<dbReference type="Proteomes" id="UP001305414">
    <property type="component" value="Unassembled WGS sequence"/>
</dbReference>
<comment type="caution">
    <text evidence="2">The sequence shown here is derived from an EMBL/GenBank/DDBJ whole genome shotgun (WGS) entry which is preliminary data.</text>
</comment>
<evidence type="ECO:0000313" key="2">
    <source>
        <dbReference type="EMBL" id="KAK5626469.1"/>
    </source>
</evidence>
<organism evidence="2 3">
    <name type="scientific">Xylaria bambusicola</name>
    <dbReference type="NCBI Taxonomy" id="326684"/>
    <lineage>
        <taxon>Eukaryota</taxon>
        <taxon>Fungi</taxon>
        <taxon>Dikarya</taxon>
        <taxon>Ascomycota</taxon>
        <taxon>Pezizomycotina</taxon>
        <taxon>Sordariomycetes</taxon>
        <taxon>Xylariomycetidae</taxon>
        <taxon>Xylariales</taxon>
        <taxon>Xylariaceae</taxon>
        <taxon>Xylaria</taxon>
    </lineage>
</organism>
<feature type="region of interest" description="Disordered" evidence="1">
    <location>
        <begin position="1"/>
        <end position="26"/>
    </location>
</feature>
<feature type="region of interest" description="Disordered" evidence="1">
    <location>
        <begin position="186"/>
        <end position="346"/>
    </location>
</feature>
<gene>
    <name evidence="2" type="ORF">RRF57_002184</name>
</gene>
<keyword evidence="3" id="KW-1185">Reference proteome</keyword>
<evidence type="ECO:0000256" key="1">
    <source>
        <dbReference type="SAM" id="MobiDB-lite"/>
    </source>
</evidence>
<sequence length="410" mass="45901">MPSQPLPNNGSLNLSNDSGNHPVFPDRARFILPHRSSQSSRATDPLLATHPNQLYQYTASGPFMVAFPHALSPAPYVRRYDNLGRTHPIVALRDMASQPSHVHSNDRLATLQAPEPEQARPNSAPPNPFQKLPLKFEQYSQEAPKPARTPHVRTQMPLDFGHTVIQQLPERNSELSLPREEISKHHLPKVGGFPPRRILPFPTPRKKKAEMTHLDIPHETTTRESTPKMVPTPTPQNSQYGANIPASSLKEARRVTESTVQTKNGGGKRTRNHSNHLSDGDFICTSSRNRQNSRIKTSSRLSLEQDSETPKYSIPKRSASQATTVSATSTKCSTRSAKNKRDSKAKHSLNQVMKINETMVHQKDMCDIIDIRLEEGNANSLNLLQYEVLFKQVLGSDERSLESILKILKS</sequence>
<dbReference type="AlphaFoldDB" id="A0AAN7UCM3"/>
<feature type="compositionally biased region" description="Low complexity" evidence="1">
    <location>
        <begin position="1"/>
        <end position="20"/>
    </location>
</feature>
<name>A0AAN7UCM3_9PEZI</name>
<evidence type="ECO:0000313" key="3">
    <source>
        <dbReference type="Proteomes" id="UP001305414"/>
    </source>
</evidence>
<dbReference type="EMBL" id="JAWHQM010000003">
    <property type="protein sequence ID" value="KAK5626469.1"/>
    <property type="molecule type" value="Genomic_DNA"/>
</dbReference>
<reference evidence="2 3" key="1">
    <citation type="submission" date="2023-10" db="EMBL/GenBank/DDBJ databases">
        <title>Draft genome sequence of Xylaria bambusicola isolate GMP-LS, the root and basal stem rot pathogen of sugarcane in Indonesia.</title>
        <authorList>
            <person name="Selvaraj P."/>
            <person name="Muralishankar V."/>
            <person name="Muruganantham S."/>
            <person name="Sp S."/>
            <person name="Haryani S."/>
            <person name="Lau K.J.X."/>
            <person name="Naqvi N.I."/>
        </authorList>
    </citation>
    <scope>NUCLEOTIDE SEQUENCE [LARGE SCALE GENOMIC DNA]</scope>
    <source>
        <strain evidence="2">GMP-LS</strain>
    </source>
</reference>
<accession>A0AAN7UCM3</accession>
<feature type="compositionally biased region" description="Basic and acidic residues" evidence="1">
    <location>
        <begin position="209"/>
        <end position="226"/>
    </location>
</feature>
<feature type="compositionally biased region" description="Basic residues" evidence="1">
    <location>
        <begin position="337"/>
        <end position="346"/>
    </location>
</feature>
<feature type="compositionally biased region" description="Low complexity" evidence="1">
    <location>
        <begin position="318"/>
        <end position="330"/>
    </location>
</feature>